<dbReference type="GO" id="GO:0009298">
    <property type="term" value="P:GDP-mannose biosynthetic process"/>
    <property type="evidence" value="ECO:0007669"/>
    <property type="project" value="TreeGrafter"/>
</dbReference>
<dbReference type="SUPFAM" id="SSF53448">
    <property type="entry name" value="Nucleotide-diphospho-sugar transferases"/>
    <property type="match status" value="1"/>
</dbReference>
<evidence type="ECO:0000259" key="1">
    <source>
        <dbReference type="Pfam" id="PF00483"/>
    </source>
</evidence>
<dbReference type="Pfam" id="PF00483">
    <property type="entry name" value="NTP_transferase"/>
    <property type="match status" value="1"/>
</dbReference>
<accession>A0A6C0CZ72</accession>
<dbReference type="InterPro" id="IPR029044">
    <property type="entry name" value="Nucleotide-diphossugar_trans"/>
</dbReference>
<dbReference type="AlphaFoldDB" id="A0A6C0CZ72"/>
<dbReference type="Gene3D" id="3.90.550.10">
    <property type="entry name" value="Spore Coat Polysaccharide Biosynthesis Protein SpsA, Chain A"/>
    <property type="match status" value="1"/>
</dbReference>
<evidence type="ECO:0000313" key="2">
    <source>
        <dbReference type="EMBL" id="QHT09567.1"/>
    </source>
</evidence>
<dbReference type="PANTHER" id="PTHR46390">
    <property type="entry name" value="MANNOSE-1-PHOSPHATE GUANYLYLTRANSFERASE"/>
    <property type="match status" value="1"/>
</dbReference>
<dbReference type="InterPro" id="IPR005835">
    <property type="entry name" value="NTP_transferase_dom"/>
</dbReference>
<sequence>MSMLQNTVMRSKKLDCGRIIICNKEHAFIIENQINELNLDMSTITIISEPIGRDSAAAICISALIGDIEDYTIVMPSDHVMHEDEFINCCNKAITKIDNAIITFGIKPTRI</sequence>
<feature type="domain" description="Nucleotidyl transferase" evidence="1">
    <location>
        <begin position="2"/>
        <end position="109"/>
    </location>
</feature>
<protein>
    <recommendedName>
        <fullName evidence="1">Nucleotidyl transferase domain-containing protein</fullName>
    </recommendedName>
</protein>
<reference evidence="2" key="1">
    <citation type="journal article" date="2020" name="Nature">
        <title>Giant virus diversity and host interactions through global metagenomics.</title>
        <authorList>
            <person name="Schulz F."/>
            <person name="Roux S."/>
            <person name="Paez-Espino D."/>
            <person name="Jungbluth S."/>
            <person name="Walsh D.A."/>
            <person name="Denef V.J."/>
            <person name="McMahon K.D."/>
            <person name="Konstantinidis K.T."/>
            <person name="Eloe-Fadrosh E.A."/>
            <person name="Kyrpides N.C."/>
            <person name="Woyke T."/>
        </authorList>
    </citation>
    <scope>NUCLEOTIDE SEQUENCE</scope>
    <source>
        <strain evidence="2">GVMAG-M-3300023174-102</strain>
    </source>
</reference>
<dbReference type="PANTHER" id="PTHR46390:SF1">
    <property type="entry name" value="MANNOSE-1-PHOSPHATE GUANYLYLTRANSFERASE"/>
    <property type="match status" value="1"/>
</dbReference>
<name>A0A6C0CZ72_9ZZZZ</name>
<dbReference type="EMBL" id="MN739513">
    <property type="protein sequence ID" value="QHT09567.1"/>
    <property type="molecule type" value="Genomic_DNA"/>
</dbReference>
<proteinExistence type="predicted"/>
<dbReference type="InterPro" id="IPR051161">
    <property type="entry name" value="Mannose-6P_isomerase_type2"/>
</dbReference>
<dbReference type="GO" id="GO:0004475">
    <property type="term" value="F:mannose-1-phosphate guanylyltransferase (GTP) activity"/>
    <property type="evidence" value="ECO:0007669"/>
    <property type="project" value="TreeGrafter"/>
</dbReference>
<organism evidence="2">
    <name type="scientific">viral metagenome</name>
    <dbReference type="NCBI Taxonomy" id="1070528"/>
    <lineage>
        <taxon>unclassified sequences</taxon>
        <taxon>metagenomes</taxon>
        <taxon>organismal metagenomes</taxon>
    </lineage>
</organism>